<organism evidence="4 5">
    <name type="scientific">Kroppenstedtia pulmonis</name>
    <dbReference type="NCBI Taxonomy" id="1380685"/>
    <lineage>
        <taxon>Bacteria</taxon>
        <taxon>Bacillati</taxon>
        <taxon>Bacillota</taxon>
        <taxon>Bacilli</taxon>
        <taxon>Bacillales</taxon>
        <taxon>Thermoactinomycetaceae</taxon>
        <taxon>Kroppenstedtia</taxon>
    </lineage>
</organism>
<keyword evidence="2 4" id="KW-0808">Transferase</keyword>
<keyword evidence="1 4" id="KW-0489">Methyltransferase</keyword>
<dbReference type="RefSeq" id="WP_173222429.1">
    <property type="nucleotide sequence ID" value="NZ_CP048104.1"/>
</dbReference>
<dbReference type="Proteomes" id="UP000503088">
    <property type="component" value="Chromosome"/>
</dbReference>
<dbReference type="PANTHER" id="PTHR43861">
    <property type="entry name" value="TRANS-ACONITATE 2-METHYLTRANSFERASE-RELATED"/>
    <property type="match status" value="1"/>
</dbReference>
<evidence type="ECO:0000313" key="4">
    <source>
        <dbReference type="EMBL" id="QKG84591.1"/>
    </source>
</evidence>
<dbReference type="SUPFAM" id="SSF53335">
    <property type="entry name" value="S-adenosyl-L-methionine-dependent methyltransferases"/>
    <property type="match status" value="1"/>
</dbReference>
<accession>A0A7D4BQ42</accession>
<gene>
    <name evidence="4" type="ORF">GXN76_08945</name>
</gene>
<evidence type="ECO:0000313" key="5">
    <source>
        <dbReference type="Proteomes" id="UP000503088"/>
    </source>
</evidence>
<dbReference type="InterPro" id="IPR029063">
    <property type="entry name" value="SAM-dependent_MTases_sf"/>
</dbReference>
<evidence type="ECO:0000259" key="3">
    <source>
        <dbReference type="Pfam" id="PF13649"/>
    </source>
</evidence>
<dbReference type="InterPro" id="IPR041698">
    <property type="entry name" value="Methyltransf_25"/>
</dbReference>
<evidence type="ECO:0000256" key="2">
    <source>
        <dbReference type="ARBA" id="ARBA00022679"/>
    </source>
</evidence>
<keyword evidence="5" id="KW-1185">Reference proteome</keyword>
<dbReference type="EMBL" id="CP048104">
    <property type="protein sequence ID" value="QKG84591.1"/>
    <property type="molecule type" value="Genomic_DNA"/>
</dbReference>
<dbReference type="GO" id="GO:0008168">
    <property type="term" value="F:methyltransferase activity"/>
    <property type="evidence" value="ECO:0007669"/>
    <property type="project" value="UniProtKB-KW"/>
</dbReference>
<name>A0A7D4BQ42_9BACL</name>
<dbReference type="AlphaFoldDB" id="A0A7D4BQ42"/>
<evidence type="ECO:0000256" key="1">
    <source>
        <dbReference type="ARBA" id="ARBA00022603"/>
    </source>
</evidence>
<proteinExistence type="predicted"/>
<sequence>MPSEIESTQLFDQWAPTYNEDLKNPTGPLWGYQDSLQQAAGLLQHKKLTDVLDIGIGTGAFADIFHRRGCRIRGIDPSGEMLKECQKEHPSFELSVGSFTIHDFSEHEFDAVISSFAFHEVNPQDREEACRNLYKMIRPGGFFCMVDILFASRLAREEARRQLADSWDSSEDYPLVEKLDVMLRTTGFSSLIWRQTAPCHWAVSAWKST</sequence>
<reference evidence="4 5" key="1">
    <citation type="submission" date="2020-01" db="EMBL/GenBank/DDBJ databases">
        <authorList>
            <person name="Gulvik C.A."/>
            <person name="Batra D.G."/>
        </authorList>
    </citation>
    <scope>NUCLEOTIDE SEQUENCE [LARGE SCALE GENOMIC DNA]</scope>
    <source>
        <strain evidence="4 5">W9323</strain>
    </source>
</reference>
<dbReference type="PANTHER" id="PTHR43861:SF1">
    <property type="entry name" value="TRANS-ACONITATE 2-METHYLTRANSFERASE"/>
    <property type="match status" value="1"/>
</dbReference>
<feature type="domain" description="Methyltransferase" evidence="3">
    <location>
        <begin position="51"/>
        <end position="141"/>
    </location>
</feature>
<protein>
    <submittedName>
        <fullName evidence="4">Methyltransferase domain-containing protein</fullName>
    </submittedName>
</protein>
<dbReference type="GO" id="GO:0032259">
    <property type="term" value="P:methylation"/>
    <property type="evidence" value="ECO:0007669"/>
    <property type="project" value="UniProtKB-KW"/>
</dbReference>
<dbReference type="CDD" id="cd02440">
    <property type="entry name" value="AdoMet_MTases"/>
    <property type="match status" value="1"/>
</dbReference>
<dbReference type="KEGG" id="kpul:GXN76_08945"/>
<dbReference type="Pfam" id="PF13649">
    <property type="entry name" value="Methyltransf_25"/>
    <property type="match status" value="1"/>
</dbReference>
<dbReference type="Gene3D" id="3.40.50.150">
    <property type="entry name" value="Vaccinia Virus protein VP39"/>
    <property type="match status" value="1"/>
</dbReference>